<evidence type="ECO:0000313" key="1">
    <source>
        <dbReference type="EMBL" id="MFC0351842.1"/>
    </source>
</evidence>
<sequence>MEKMLAVNNVTSVHLLNLLETAEKTLRNAGFEVIQTDWINLSDGTAIHEMFINADSDVCAENNFLIADKLTEEFEDTAMSQLSIVCRPLAHHSKFSKTMFK</sequence>
<comment type="caution">
    <text evidence="1">The sequence shown here is derived from an EMBL/GenBank/DDBJ whole genome shotgun (WGS) entry which is preliminary data.</text>
</comment>
<gene>
    <name evidence="1" type="ORF">ACFFJH_18640</name>
</gene>
<dbReference type="Proteomes" id="UP001589844">
    <property type="component" value="Unassembled WGS sequence"/>
</dbReference>
<keyword evidence="2" id="KW-1185">Reference proteome</keyword>
<name>A0ABV6IJ30_9BURK</name>
<dbReference type="EMBL" id="JBHLXJ010000033">
    <property type="protein sequence ID" value="MFC0351842.1"/>
    <property type="molecule type" value="Genomic_DNA"/>
</dbReference>
<proteinExistence type="predicted"/>
<reference evidence="1 2" key="1">
    <citation type="submission" date="2024-09" db="EMBL/GenBank/DDBJ databases">
        <authorList>
            <person name="Sun Q."/>
            <person name="Mori K."/>
        </authorList>
    </citation>
    <scope>NUCLEOTIDE SEQUENCE [LARGE SCALE GENOMIC DNA]</scope>
    <source>
        <strain evidence="1 2">CCM 8677</strain>
    </source>
</reference>
<accession>A0ABV6IJ30</accession>
<evidence type="ECO:0000313" key="2">
    <source>
        <dbReference type="Proteomes" id="UP001589844"/>
    </source>
</evidence>
<protein>
    <submittedName>
        <fullName evidence="1">Uncharacterized protein</fullName>
    </submittedName>
</protein>
<dbReference type="RefSeq" id="WP_390214553.1">
    <property type="nucleotide sequence ID" value="NZ_JBHLXJ010000033.1"/>
</dbReference>
<organism evidence="1 2">
    <name type="scientific">Undibacterium danionis</name>
    <dbReference type="NCBI Taxonomy" id="1812100"/>
    <lineage>
        <taxon>Bacteria</taxon>
        <taxon>Pseudomonadati</taxon>
        <taxon>Pseudomonadota</taxon>
        <taxon>Betaproteobacteria</taxon>
        <taxon>Burkholderiales</taxon>
        <taxon>Oxalobacteraceae</taxon>
        <taxon>Undibacterium</taxon>
    </lineage>
</organism>